<reference evidence="1" key="2">
    <citation type="submission" date="2020-11" db="EMBL/GenBank/DDBJ databases">
        <authorList>
            <person name="McCartney M.A."/>
            <person name="Auch B."/>
            <person name="Kono T."/>
            <person name="Mallez S."/>
            <person name="Becker A."/>
            <person name="Gohl D.M."/>
            <person name="Silverstein K.A.T."/>
            <person name="Koren S."/>
            <person name="Bechman K.B."/>
            <person name="Herman A."/>
            <person name="Abrahante J.E."/>
            <person name="Garbe J."/>
        </authorList>
    </citation>
    <scope>NUCLEOTIDE SEQUENCE</scope>
    <source>
        <strain evidence="1">Duluth1</strain>
        <tissue evidence="1">Whole animal</tissue>
    </source>
</reference>
<reference evidence="1" key="1">
    <citation type="journal article" date="2019" name="bioRxiv">
        <title>The Genome of the Zebra Mussel, Dreissena polymorpha: A Resource for Invasive Species Research.</title>
        <authorList>
            <person name="McCartney M.A."/>
            <person name="Auch B."/>
            <person name="Kono T."/>
            <person name="Mallez S."/>
            <person name="Zhang Y."/>
            <person name="Obille A."/>
            <person name="Becker A."/>
            <person name="Abrahante J.E."/>
            <person name="Garbe J."/>
            <person name="Badalamenti J.P."/>
            <person name="Herman A."/>
            <person name="Mangelson H."/>
            <person name="Liachko I."/>
            <person name="Sullivan S."/>
            <person name="Sone E.D."/>
            <person name="Koren S."/>
            <person name="Silverstein K.A.T."/>
            <person name="Beckman K.B."/>
            <person name="Gohl D.M."/>
        </authorList>
    </citation>
    <scope>NUCLEOTIDE SEQUENCE</scope>
    <source>
        <strain evidence="1">Duluth1</strain>
        <tissue evidence="1">Whole animal</tissue>
    </source>
</reference>
<dbReference type="Proteomes" id="UP000828390">
    <property type="component" value="Unassembled WGS sequence"/>
</dbReference>
<proteinExistence type="predicted"/>
<keyword evidence="2" id="KW-1185">Reference proteome</keyword>
<dbReference type="EMBL" id="JAIWYP010000006">
    <property type="protein sequence ID" value="KAH3810236.1"/>
    <property type="molecule type" value="Genomic_DNA"/>
</dbReference>
<organism evidence="1 2">
    <name type="scientific">Dreissena polymorpha</name>
    <name type="common">Zebra mussel</name>
    <name type="synonym">Mytilus polymorpha</name>
    <dbReference type="NCBI Taxonomy" id="45954"/>
    <lineage>
        <taxon>Eukaryota</taxon>
        <taxon>Metazoa</taxon>
        <taxon>Spiralia</taxon>
        <taxon>Lophotrochozoa</taxon>
        <taxon>Mollusca</taxon>
        <taxon>Bivalvia</taxon>
        <taxon>Autobranchia</taxon>
        <taxon>Heteroconchia</taxon>
        <taxon>Euheterodonta</taxon>
        <taxon>Imparidentia</taxon>
        <taxon>Neoheterodontei</taxon>
        <taxon>Myida</taxon>
        <taxon>Dreissenoidea</taxon>
        <taxon>Dreissenidae</taxon>
        <taxon>Dreissena</taxon>
    </lineage>
</organism>
<protein>
    <submittedName>
        <fullName evidence="1">Uncharacterized protein</fullName>
    </submittedName>
</protein>
<accession>A0A9D4G7J5</accession>
<name>A0A9D4G7J5_DREPO</name>
<dbReference type="AlphaFoldDB" id="A0A9D4G7J5"/>
<comment type="caution">
    <text evidence="1">The sequence shown here is derived from an EMBL/GenBank/DDBJ whole genome shotgun (WGS) entry which is preliminary data.</text>
</comment>
<sequence length="55" mass="6084">MFISDDPADNDLFNCAPPSFESSLLFDQQFLGLTFQLIKDNAQHDFAGITDEADG</sequence>
<evidence type="ECO:0000313" key="2">
    <source>
        <dbReference type="Proteomes" id="UP000828390"/>
    </source>
</evidence>
<gene>
    <name evidence="1" type="ORF">DPMN_138626</name>
</gene>
<evidence type="ECO:0000313" key="1">
    <source>
        <dbReference type="EMBL" id="KAH3810236.1"/>
    </source>
</evidence>